<reference evidence="2 3" key="1">
    <citation type="submission" date="2015-12" db="EMBL/GenBank/DDBJ databases">
        <title>Haloprofundus marisrubri gen. nov., sp. nov., an extremely halophilic archaeon isolated from the Discovery deep brine-seawater interface in the Red Sea.</title>
        <authorList>
            <person name="Zhang G."/>
            <person name="Stingl U."/>
            <person name="Rashid M."/>
        </authorList>
    </citation>
    <scope>NUCLEOTIDE SEQUENCE [LARGE SCALE GENOMIC DNA]</scope>
    <source>
        <strain evidence="2 3">SB9</strain>
    </source>
</reference>
<feature type="transmembrane region" description="Helical" evidence="1">
    <location>
        <begin position="12"/>
        <end position="34"/>
    </location>
</feature>
<keyword evidence="1" id="KW-0472">Membrane</keyword>
<comment type="caution">
    <text evidence="2">The sequence shown here is derived from an EMBL/GenBank/DDBJ whole genome shotgun (WGS) entry which is preliminary data.</text>
</comment>
<accession>A0A0W1RCE9</accession>
<evidence type="ECO:0000313" key="2">
    <source>
        <dbReference type="EMBL" id="KTG11108.1"/>
    </source>
</evidence>
<organism evidence="2 3">
    <name type="scientific">Haloprofundus marisrubri</name>
    <dbReference type="NCBI Taxonomy" id="1514971"/>
    <lineage>
        <taxon>Archaea</taxon>
        <taxon>Methanobacteriati</taxon>
        <taxon>Methanobacteriota</taxon>
        <taxon>Stenosarchaea group</taxon>
        <taxon>Halobacteria</taxon>
        <taxon>Halobacteriales</taxon>
        <taxon>Haloferacaceae</taxon>
        <taxon>Haloprofundus</taxon>
    </lineage>
</organism>
<dbReference type="STRING" id="1514971.AUR64_05200"/>
<name>A0A0W1RCE9_9EURY</name>
<keyword evidence="1" id="KW-1133">Transmembrane helix</keyword>
<evidence type="ECO:0000256" key="1">
    <source>
        <dbReference type="SAM" id="Phobius"/>
    </source>
</evidence>
<feature type="transmembrane region" description="Helical" evidence="1">
    <location>
        <begin position="46"/>
        <end position="71"/>
    </location>
</feature>
<gene>
    <name evidence="2" type="ORF">AUR64_05200</name>
</gene>
<dbReference type="Proteomes" id="UP000054387">
    <property type="component" value="Unassembled WGS sequence"/>
</dbReference>
<protein>
    <submittedName>
        <fullName evidence="2">Uncharacterized protein</fullName>
    </submittedName>
</protein>
<proteinExistence type="predicted"/>
<dbReference type="AlphaFoldDB" id="A0A0W1RCE9"/>
<dbReference type="EMBL" id="LOPU01000013">
    <property type="protein sequence ID" value="KTG11108.1"/>
    <property type="molecule type" value="Genomic_DNA"/>
</dbReference>
<sequence length="80" mass="8716">MRTEGATVSTKTVRVVAVLLVVMGVETTVYLWQLKELQVGGTDVEYLGTIAVVFFACWVVLFSAVLLRIAVTGNLRSVRA</sequence>
<keyword evidence="3" id="KW-1185">Reference proteome</keyword>
<keyword evidence="1" id="KW-0812">Transmembrane</keyword>
<evidence type="ECO:0000313" key="3">
    <source>
        <dbReference type="Proteomes" id="UP000054387"/>
    </source>
</evidence>